<evidence type="ECO:0000313" key="2">
    <source>
        <dbReference type="Proteomes" id="UP000070560"/>
    </source>
</evidence>
<dbReference type="RefSeq" id="WP_156469379.1">
    <property type="nucleotide sequence ID" value="NZ_CP013015.1"/>
</dbReference>
<name>A0A7U4QJV3_DESA2</name>
<accession>A0A7U4QJV3</accession>
<keyword evidence="2" id="KW-1185">Reference proteome</keyword>
<dbReference type="KEGG" id="daw:HS1_000888"/>
<evidence type="ECO:0000313" key="1">
    <source>
        <dbReference type="EMBL" id="AMM40692.1"/>
    </source>
</evidence>
<sequence>MKKETVKLRINTKVYKRIARDLYPILPTRVYQNKKSITGRKPGLL</sequence>
<organism evidence="1 2">
    <name type="scientific">Desulfofervidus auxilii</name>
    <dbReference type="NCBI Taxonomy" id="1621989"/>
    <lineage>
        <taxon>Bacteria</taxon>
        <taxon>Pseudomonadati</taxon>
        <taxon>Thermodesulfobacteriota</taxon>
        <taxon>Candidatus Desulfofervidia</taxon>
        <taxon>Candidatus Desulfofervidales</taxon>
        <taxon>Candidatus Desulfofervidaceae</taxon>
        <taxon>Candidatus Desulfofervidus</taxon>
    </lineage>
</organism>
<reference evidence="1 2" key="1">
    <citation type="submission" date="2015-10" db="EMBL/GenBank/DDBJ databases">
        <title>Candidatus Desulfofervidus auxilii, a hydrogenotrophic sulfate-reducing bacterium involved in the thermophilic anaerobic oxidation of methane.</title>
        <authorList>
            <person name="Krukenberg V."/>
            <person name="Richter M."/>
            <person name="Wegener G."/>
        </authorList>
    </citation>
    <scope>NUCLEOTIDE SEQUENCE [LARGE SCALE GENOMIC DNA]</scope>
    <source>
        <strain evidence="1 2">HS1</strain>
    </source>
</reference>
<dbReference type="Proteomes" id="UP000070560">
    <property type="component" value="Chromosome"/>
</dbReference>
<proteinExistence type="predicted"/>
<dbReference type="EMBL" id="CP013015">
    <property type="protein sequence ID" value="AMM40692.1"/>
    <property type="molecule type" value="Genomic_DNA"/>
</dbReference>
<protein>
    <submittedName>
        <fullName evidence="1">Uncharacterized protein</fullName>
    </submittedName>
</protein>
<gene>
    <name evidence="1" type="ORF">HS1_000888</name>
</gene>
<dbReference type="AlphaFoldDB" id="A0A7U4QJV3"/>